<protein>
    <submittedName>
        <fullName evidence="3">CX domain-containing protein</fullName>
    </submittedName>
</protein>
<sequence length="163" mass="18255">MSRWQNLPNSEQEQIHMAATTTTEASTTFVNMRKNIGGFIRQELAEQDQILCYYRNVNSDSPIPYICELGCCPTGCCSAGELAQNSSSYGWALALLVIFILTALFAIIAMLSLYLMNKHKDRKQREQIAESSAQSSVGSQISGPTYYGQDAYYPYMSSVKQQY</sequence>
<reference evidence="3" key="2">
    <citation type="submission" date="2020-10" db="UniProtKB">
        <authorList>
            <consortium name="WormBaseParasite"/>
        </authorList>
    </citation>
    <scope>IDENTIFICATION</scope>
</reference>
<dbReference type="AlphaFoldDB" id="A0A7E4V0S9"/>
<keyword evidence="1" id="KW-1133">Transmembrane helix</keyword>
<organism evidence="2 3">
    <name type="scientific">Panagrellus redivivus</name>
    <name type="common">Microworm</name>
    <dbReference type="NCBI Taxonomy" id="6233"/>
    <lineage>
        <taxon>Eukaryota</taxon>
        <taxon>Metazoa</taxon>
        <taxon>Ecdysozoa</taxon>
        <taxon>Nematoda</taxon>
        <taxon>Chromadorea</taxon>
        <taxon>Rhabditida</taxon>
        <taxon>Tylenchina</taxon>
        <taxon>Panagrolaimomorpha</taxon>
        <taxon>Panagrolaimoidea</taxon>
        <taxon>Panagrolaimidae</taxon>
        <taxon>Panagrellus</taxon>
    </lineage>
</organism>
<evidence type="ECO:0000313" key="3">
    <source>
        <dbReference type="WBParaSite" id="Pan_g14805.t1"/>
    </source>
</evidence>
<evidence type="ECO:0000256" key="1">
    <source>
        <dbReference type="SAM" id="Phobius"/>
    </source>
</evidence>
<dbReference type="WBParaSite" id="Pan_g14805.t1">
    <property type="protein sequence ID" value="Pan_g14805.t1"/>
    <property type="gene ID" value="Pan_g14805"/>
</dbReference>
<proteinExistence type="predicted"/>
<accession>A0A7E4V0S9</accession>
<name>A0A7E4V0S9_PANRE</name>
<keyword evidence="1" id="KW-0812">Transmembrane</keyword>
<keyword evidence="2" id="KW-1185">Reference proteome</keyword>
<reference evidence="2" key="1">
    <citation type="journal article" date="2013" name="Genetics">
        <title>The draft genome and transcriptome of Panagrellus redivivus are shaped by the harsh demands of a free-living lifestyle.</title>
        <authorList>
            <person name="Srinivasan J."/>
            <person name="Dillman A.R."/>
            <person name="Macchietto M.G."/>
            <person name="Heikkinen L."/>
            <person name="Lakso M."/>
            <person name="Fracchia K.M."/>
            <person name="Antoshechkin I."/>
            <person name="Mortazavi A."/>
            <person name="Wong G."/>
            <person name="Sternberg P.W."/>
        </authorList>
    </citation>
    <scope>NUCLEOTIDE SEQUENCE [LARGE SCALE GENOMIC DNA]</scope>
    <source>
        <strain evidence="2">MT8872</strain>
    </source>
</reference>
<keyword evidence="1" id="KW-0472">Membrane</keyword>
<dbReference type="Proteomes" id="UP000492821">
    <property type="component" value="Unassembled WGS sequence"/>
</dbReference>
<feature type="transmembrane region" description="Helical" evidence="1">
    <location>
        <begin position="91"/>
        <end position="115"/>
    </location>
</feature>
<evidence type="ECO:0000313" key="2">
    <source>
        <dbReference type="Proteomes" id="UP000492821"/>
    </source>
</evidence>